<gene>
    <name evidence="1" type="ORF">LPJ66_007235</name>
</gene>
<reference evidence="1" key="1">
    <citation type="submission" date="2022-07" db="EMBL/GenBank/DDBJ databases">
        <title>Phylogenomic reconstructions and comparative analyses of Kickxellomycotina fungi.</title>
        <authorList>
            <person name="Reynolds N.K."/>
            <person name="Stajich J.E."/>
            <person name="Barry K."/>
            <person name="Grigoriev I.V."/>
            <person name="Crous P."/>
            <person name="Smith M.E."/>
        </authorList>
    </citation>
    <scope>NUCLEOTIDE SEQUENCE</scope>
    <source>
        <strain evidence="1">Benny 63K</strain>
    </source>
</reference>
<dbReference type="EMBL" id="JANBPG010001262">
    <property type="protein sequence ID" value="KAJ1890868.1"/>
    <property type="molecule type" value="Genomic_DNA"/>
</dbReference>
<evidence type="ECO:0000313" key="1">
    <source>
        <dbReference type="EMBL" id="KAJ1890868.1"/>
    </source>
</evidence>
<comment type="caution">
    <text evidence="1">The sequence shown here is derived from an EMBL/GenBank/DDBJ whole genome shotgun (WGS) entry which is preliminary data.</text>
</comment>
<name>A0ACC1I9G8_9FUNG</name>
<proteinExistence type="predicted"/>
<protein>
    <submittedName>
        <fullName evidence="1">Uncharacterized protein</fullName>
    </submittedName>
</protein>
<organism evidence="1 2">
    <name type="scientific">Kickxella alabastrina</name>
    <dbReference type="NCBI Taxonomy" id="61397"/>
    <lineage>
        <taxon>Eukaryota</taxon>
        <taxon>Fungi</taxon>
        <taxon>Fungi incertae sedis</taxon>
        <taxon>Zoopagomycota</taxon>
        <taxon>Kickxellomycotina</taxon>
        <taxon>Kickxellomycetes</taxon>
        <taxon>Kickxellales</taxon>
        <taxon>Kickxellaceae</taxon>
        <taxon>Kickxella</taxon>
    </lineage>
</organism>
<dbReference type="Proteomes" id="UP001150581">
    <property type="component" value="Unassembled WGS sequence"/>
</dbReference>
<accession>A0ACC1I9G8</accession>
<keyword evidence="2" id="KW-1185">Reference proteome</keyword>
<sequence>MSAFTDTAEDGPADWQINKNILGKRSDMPKAQPRRSTRQFGEPARKNGSGTTVVLESFGNIPHDPFLPDNQNINKAASNDAGIHSGNSDSDDPGNTAMFLDETEEDELKEVVPGTPMAFEKLGQLTVKSIRRQRVSQTPRRPPLPAEMMDNAAMERGRFRYADDKESPSKKGKGKQPEELTLMSCFPKLTLKPLGDGHSKSTDVTHMSRSVLQLKASKRAGSILNKIRSGSSSSAVVPDYMSRPDGAERTGPASLKPDSKRERFVPIALPNHTAKEEVRALPVAQTGERSKILEIQKPAAPATEEPDASPMIQDILSEKSNGSQPLAVSEDSNRNSSGIDKNNGENADEQMCTPLRQPITKGMTMFTKTPRTEQRQRIDKVRVFFRNRKLQMDEQPEPEVIAPKYSSDNILVSFDNMSEHMLSGVYGQSSDQLSQLSSIRPDDSSEMLEQGDETNTNLSLPESSFLLSVTGKQLEHGFYRPVPLVLNREDPPRWPGSQRNSHSNLIDLSSRLNSTIDVLNTGLQGQLMLGDDAELEVDVTELSMVVDAAERVGAQLSQRLANSGSTEPAADQPSGFRTSTAGVEFEGQVRTLRETMLETKDIVFAIQRELDQQRRGQSSEESKLDDIVRLLGALDMRLHMLEDRQRQELALDQQQQQQQYQQPQQHPQKQQQRSISSGSTKVYAEPQQQQDIISRIGQLVVFCMSRYPLMLIGALFIILLAELVIIGGLAPSMQSVRGVGSFALHEVKRHISAPPMPPS</sequence>
<evidence type="ECO:0000313" key="2">
    <source>
        <dbReference type="Proteomes" id="UP001150581"/>
    </source>
</evidence>